<dbReference type="Gene3D" id="3.40.190.10">
    <property type="entry name" value="Periplasmic binding protein-like II"/>
    <property type="match status" value="2"/>
</dbReference>
<reference evidence="5" key="1">
    <citation type="journal article" date="2020" name="mSystems">
        <title>Genome- and Community-Level Interaction Insights into Carbon Utilization and Element Cycling Functions of Hydrothermarchaeota in Hydrothermal Sediment.</title>
        <authorList>
            <person name="Zhou Z."/>
            <person name="Liu Y."/>
            <person name="Xu W."/>
            <person name="Pan J."/>
            <person name="Luo Z.H."/>
            <person name="Li M."/>
        </authorList>
    </citation>
    <scope>NUCLEOTIDE SEQUENCE [LARGE SCALE GENOMIC DNA]</scope>
    <source>
        <strain evidence="5">SpSt-477</strain>
    </source>
</reference>
<dbReference type="EC" id="4.1.99.29" evidence="4"/>
<accession>A0A7C4VZR2</accession>
<comment type="similarity">
    <text evidence="4">Belongs to the MqnA/MqnD family. MqnD subfamily.</text>
</comment>
<evidence type="ECO:0000313" key="5">
    <source>
        <dbReference type="EMBL" id="HGU33475.1"/>
    </source>
</evidence>
<dbReference type="PANTHER" id="PTHR37167">
    <property type="entry name" value="1,4-DIHYDROXY-6-NAPHTOATE SYNTHASE"/>
    <property type="match status" value="1"/>
</dbReference>
<feature type="binding site" evidence="4">
    <location>
        <begin position="105"/>
        <end position="106"/>
    </location>
    <ligand>
        <name>substrate</name>
    </ligand>
</feature>
<sequence>MDIAFSPCPNDTFIFHALVEGRIDTGPFRFHPVLADVEMLNRLAMEGRYDVTKLSFAALMQLEHRYRLLDAGAALGFGCGPLVVARNPALDFPRARIAVPGRLTTACLLFRLWQPEVSVSNLVETPFDTILPGVASGRFDAGVVIHEGRFVVDRYDCTTVIDLGDWWEKTTSCPIPLGCIAVRKDLAEHAQAIEALIRASLNHARNHLKASRAFIRCHAQEMADDIIERHIELYVNDFSVSLGEAGRKAVDVLRTHWKRLMDRSDG</sequence>
<feature type="active site" description="Proton acceptor" evidence="4">
    <location>
        <position position="146"/>
    </location>
</feature>
<dbReference type="EMBL" id="DSUH01000265">
    <property type="protein sequence ID" value="HGU33475.1"/>
    <property type="molecule type" value="Genomic_DNA"/>
</dbReference>
<gene>
    <name evidence="4" type="primary">mqnD</name>
    <name evidence="5" type="ORF">ENS29_11530</name>
</gene>
<comment type="function">
    <text evidence="4">Catalyzes the conversion of cyclic dehypoxanthine futalosine (cyclic DHFL) into 1,4-dihydroxy-6-naphthoate, a step in the biosynthesis of menaquinone (MK, vitamin K2).</text>
</comment>
<dbReference type="UniPathway" id="UPA00079"/>
<dbReference type="InterPro" id="IPR030869">
    <property type="entry name" value="MqnD"/>
</dbReference>
<protein>
    <recommendedName>
        <fullName evidence="4">1,4-dihydroxy-6-naphtoate synthase</fullName>
        <ecNumber evidence="4">4.1.99.29</ecNumber>
    </recommendedName>
    <alternativeName>
        <fullName evidence="4">Menaquinone biosynthetic enzyme MqnD</fullName>
    </alternativeName>
</protein>
<evidence type="ECO:0000256" key="2">
    <source>
        <dbReference type="ARBA" id="ARBA00022428"/>
    </source>
</evidence>
<evidence type="ECO:0000256" key="4">
    <source>
        <dbReference type="HAMAP-Rule" id="MF_00996"/>
    </source>
</evidence>
<organism evidence="5">
    <name type="scientific">Desulfatirhabdium butyrativorans</name>
    <dbReference type="NCBI Taxonomy" id="340467"/>
    <lineage>
        <taxon>Bacteria</taxon>
        <taxon>Pseudomonadati</taxon>
        <taxon>Thermodesulfobacteriota</taxon>
        <taxon>Desulfobacteria</taxon>
        <taxon>Desulfobacterales</taxon>
        <taxon>Desulfatirhabdiaceae</taxon>
        <taxon>Desulfatirhabdium</taxon>
    </lineage>
</organism>
<dbReference type="GO" id="GO:0016830">
    <property type="term" value="F:carbon-carbon lyase activity"/>
    <property type="evidence" value="ECO:0007669"/>
    <property type="project" value="UniProtKB-UniRule"/>
</dbReference>
<dbReference type="SUPFAM" id="SSF53850">
    <property type="entry name" value="Periplasmic binding protein-like II"/>
    <property type="match status" value="1"/>
</dbReference>
<dbReference type="HAMAP" id="MF_00996">
    <property type="entry name" value="MqnD"/>
    <property type="match status" value="1"/>
</dbReference>
<dbReference type="InterPro" id="IPR003773">
    <property type="entry name" value="Menaquinone_biosynth"/>
</dbReference>
<evidence type="ECO:0000256" key="1">
    <source>
        <dbReference type="ARBA" id="ARBA00004863"/>
    </source>
</evidence>
<dbReference type="Pfam" id="PF02621">
    <property type="entry name" value="VitK2_biosynth"/>
    <property type="match status" value="1"/>
</dbReference>
<comment type="caution">
    <text evidence="5">The sequence shown here is derived from an EMBL/GenBank/DDBJ whole genome shotgun (WGS) entry which is preliminary data.</text>
</comment>
<comment type="pathway">
    <text evidence="1 4">Quinol/quinone metabolism; menaquinone biosynthesis.</text>
</comment>
<evidence type="ECO:0000256" key="3">
    <source>
        <dbReference type="ARBA" id="ARBA00023239"/>
    </source>
</evidence>
<name>A0A7C4VZR2_9BACT</name>
<keyword evidence="3 4" id="KW-0456">Lyase</keyword>
<comment type="catalytic activity">
    <reaction evidence="4">
        <text>cyclic dehypoxanthinylfutalosinate = 1,4-dihydroxy-6-naphthoate + dihydroxyacetone</text>
        <dbReference type="Rhea" id="RHEA:33087"/>
        <dbReference type="ChEBI" id="CHEBI:16016"/>
        <dbReference type="ChEBI" id="CHEBI:64254"/>
        <dbReference type="ChEBI" id="CHEBI:64270"/>
        <dbReference type="EC" id="4.1.99.29"/>
    </reaction>
</comment>
<dbReference type="AlphaFoldDB" id="A0A7C4VZR2"/>
<dbReference type="CDD" id="cd13635">
    <property type="entry name" value="PBP2_Ttha1568_Mqnd"/>
    <property type="match status" value="1"/>
</dbReference>
<proteinExistence type="inferred from homology"/>
<dbReference type="PANTHER" id="PTHR37167:SF1">
    <property type="entry name" value="1,4-DIHYDROXY-6-NAPHTOATE SYNTHASE"/>
    <property type="match status" value="1"/>
</dbReference>
<feature type="binding site" evidence="4">
    <location>
        <begin position="53"/>
        <end position="55"/>
    </location>
    <ligand>
        <name>substrate</name>
    </ligand>
</feature>
<keyword evidence="2 4" id="KW-0474">Menaquinone biosynthesis</keyword>
<dbReference type="GO" id="GO:0009234">
    <property type="term" value="P:menaquinone biosynthetic process"/>
    <property type="evidence" value="ECO:0007669"/>
    <property type="project" value="UniProtKB-UniRule"/>
</dbReference>